<dbReference type="KEGG" id="naer:MJ1_0584"/>
<dbReference type="EMBL" id="AP019769">
    <property type="protein sequence ID" value="BBL45734.1"/>
    <property type="molecule type" value="Genomic_DNA"/>
</dbReference>
<dbReference type="Proteomes" id="UP001055553">
    <property type="component" value="Chromosome"/>
</dbReference>
<evidence type="ECO:0000313" key="1">
    <source>
        <dbReference type="EMBL" id="BBL45734.1"/>
    </source>
</evidence>
<reference evidence="2" key="1">
    <citation type="journal article" date="2022" name="Int. J. Syst. Evol. Microbiol.">
        <title>Nanobdella aerobiophila gen. nov., sp. nov., a thermoacidophilic, obligate ectosymbiotic archaeon, and proposal of Nanobdellaceae fam. nov., Nanobdellales ord. nov. and Nanobdellia class. nov.</title>
        <authorList>
            <person name="Kato S."/>
            <person name="Ogasawara A."/>
            <person name="Itoh T."/>
            <person name="Sakai H.D."/>
            <person name="Shimizu M."/>
            <person name="Yuki M."/>
            <person name="Kaneko M."/>
            <person name="Takashina T."/>
            <person name="Ohkuma M."/>
        </authorList>
    </citation>
    <scope>NUCLEOTIDE SEQUENCE [LARGE SCALE GENOMIC DNA]</scope>
    <source>
        <strain evidence="2">MJ1</strain>
    </source>
</reference>
<proteinExistence type="predicted"/>
<name>A0A915SFZ0_9ARCH</name>
<organism evidence="1 2">
    <name type="scientific">Nanobdella aerobiophila</name>
    <dbReference type="NCBI Taxonomy" id="2586965"/>
    <lineage>
        <taxon>Archaea</taxon>
        <taxon>Nanobdellota</taxon>
        <taxon>Nanobdellia</taxon>
        <taxon>Nanobdellales</taxon>
        <taxon>Nanobdellaceae</taxon>
        <taxon>Nanobdella</taxon>
    </lineage>
</organism>
<sequence length="35" mass="4351">MLNLKDLDYYELRIRRTDYTTDIEDLEKVKVLFNN</sequence>
<keyword evidence="2" id="KW-1185">Reference proteome</keyword>
<evidence type="ECO:0000313" key="2">
    <source>
        <dbReference type="Proteomes" id="UP001055553"/>
    </source>
</evidence>
<gene>
    <name evidence="1" type="ORF">MJ1_0584</name>
</gene>
<accession>A0A915SFZ0</accession>
<dbReference type="AlphaFoldDB" id="A0A915SFZ0"/>
<protein>
    <submittedName>
        <fullName evidence="1">Uncharacterized protein</fullName>
    </submittedName>
</protein>